<evidence type="ECO:0000256" key="4">
    <source>
        <dbReference type="ARBA" id="ARBA00023136"/>
    </source>
</evidence>
<keyword evidence="10" id="KW-1185">Reference proteome</keyword>
<name>A0A9X0BYQ9_9EURO</name>
<evidence type="ECO:0000256" key="5">
    <source>
        <dbReference type="ARBA" id="ARBA00038359"/>
    </source>
</evidence>
<feature type="transmembrane region" description="Helical" evidence="7">
    <location>
        <begin position="227"/>
        <end position="249"/>
    </location>
</feature>
<dbReference type="InterPro" id="IPR052337">
    <property type="entry name" value="SAT4-like"/>
</dbReference>
<dbReference type="GO" id="GO:0016020">
    <property type="term" value="C:membrane"/>
    <property type="evidence" value="ECO:0007669"/>
    <property type="project" value="UniProtKB-SubCell"/>
</dbReference>
<evidence type="ECO:0000256" key="2">
    <source>
        <dbReference type="ARBA" id="ARBA00022692"/>
    </source>
</evidence>
<dbReference type="EMBL" id="JAPWDQ010000003">
    <property type="protein sequence ID" value="KAJ5490709.1"/>
    <property type="molecule type" value="Genomic_DNA"/>
</dbReference>
<dbReference type="Pfam" id="PF20684">
    <property type="entry name" value="Fung_rhodopsin"/>
    <property type="match status" value="1"/>
</dbReference>
<dbReference type="InterPro" id="IPR049326">
    <property type="entry name" value="Rhodopsin_dom_fungi"/>
</dbReference>
<accession>A0A9X0BYQ9</accession>
<feature type="transmembrane region" description="Helical" evidence="7">
    <location>
        <begin position="300"/>
        <end position="323"/>
    </location>
</feature>
<comment type="similarity">
    <text evidence="5">Belongs to the SAT4 family.</text>
</comment>
<feature type="transmembrane region" description="Helical" evidence="7">
    <location>
        <begin position="94"/>
        <end position="117"/>
    </location>
</feature>
<protein>
    <recommendedName>
        <fullName evidence="8">Rhodopsin domain-containing protein</fullName>
    </recommendedName>
</protein>
<organism evidence="9 10">
    <name type="scientific">Penicillium diatomitis</name>
    <dbReference type="NCBI Taxonomy" id="2819901"/>
    <lineage>
        <taxon>Eukaryota</taxon>
        <taxon>Fungi</taxon>
        <taxon>Dikarya</taxon>
        <taxon>Ascomycota</taxon>
        <taxon>Pezizomycotina</taxon>
        <taxon>Eurotiomycetes</taxon>
        <taxon>Eurotiomycetidae</taxon>
        <taxon>Eurotiales</taxon>
        <taxon>Aspergillaceae</taxon>
        <taxon>Penicillium</taxon>
    </lineage>
</organism>
<dbReference type="PANTHER" id="PTHR33048:SF162">
    <property type="entry name" value="SATRATOXIN BIOSYNTHESIS SC1 CLUSTER PROTEIN 4"/>
    <property type="match status" value="1"/>
</dbReference>
<keyword evidence="2 7" id="KW-0812">Transmembrane</keyword>
<proteinExistence type="inferred from homology"/>
<gene>
    <name evidence="9" type="ORF">N7539_002276</name>
</gene>
<feature type="transmembrane region" description="Helical" evidence="7">
    <location>
        <begin position="61"/>
        <end position="82"/>
    </location>
</feature>
<feature type="region of interest" description="Disordered" evidence="6">
    <location>
        <begin position="372"/>
        <end position="392"/>
    </location>
</feature>
<dbReference type="GeneID" id="81622128"/>
<evidence type="ECO:0000259" key="8">
    <source>
        <dbReference type="Pfam" id="PF20684"/>
    </source>
</evidence>
<evidence type="ECO:0000256" key="7">
    <source>
        <dbReference type="SAM" id="Phobius"/>
    </source>
</evidence>
<evidence type="ECO:0000313" key="9">
    <source>
        <dbReference type="EMBL" id="KAJ5490709.1"/>
    </source>
</evidence>
<feature type="transmembrane region" description="Helical" evidence="7">
    <location>
        <begin position="261"/>
        <end position="280"/>
    </location>
</feature>
<reference evidence="9" key="1">
    <citation type="submission" date="2022-12" db="EMBL/GenBank/DDBJ databases">
        <authorList>
            <person name="Petersen C."/>
        </authorList>
    </citation>
    <scope>NUCLEOTIDE SEQUENCE</scope>
    <source>
        <strain evidence="9">IBT 30728</strain>
    </source>
</reference>
<evidence type="ECO:0000313" key="10">
    <source>
        <dbReference type="Proteomes" id="UP001148312"/>
    </source>
</evidence>
<dbReference type="RefSeq" id="XP_056791838.1">
    <property type="nucleotide sequence ID" value="XM_056931879.1"/>
</dbReference>
<comment type="caution">
    <text evidence="9">The sequence shown here is derived from an EMBL/GenBank/DDBJ whole genome shotgun (WGS) entry which is preliminary data.</text>
</comment>
<evidence type="ECO:0000256" key="1">
    <source>
        <dbReference type="ARBA" id="ARBA00004141"/>
    </source>
</evidence>
<sequence length="429" mass="47426">MHLESFTFLPQAKIPVLLGADMLNMVLFPTFRFDFVADDNVCRLRREMAIVGTFGPETIKATGIALIVVTSLVAGTRFAGSIRGVKDIRAEDCLLLVAYVFFLELSILYIFVAPTIFRLSALENGLIKPYPTVMDDSLQLQTVFFVTTSSLWICLWMVKFSLLSMYKRLLVGKTYVYAWWGITIACALFLLGCILSSWFSCSSFHAWFTAGACGTPRDIRAATISLYYAYAVDIVTDLAIMALPIRLIWHLKMQLKQKLSIGGLFCFGWICIIIATIRVVQLGSRSNGASNGQPAPSWLALWGIIESAIAVMIGCCPGLYRVVKSVISPSKTSYAYGSYNNAHGRRMSGMPSHKSGSRNIAMTNLSGKETTFQTTSAYRSSSPSSSQEHLARGHGRGVILINHGIEVTVDDRNDDFDQMDHGRRHGNSL</sequence>
<reference evidence="9" key="2">
    <citation type="journal article" date="2023" name="IMA Fungus">
        <title>Comparative genomic study of the Penicillium genus elucidates a diverse pangenome and 15 lateral gene transfer events.</title>
        <authorList>
            <person name="Petersen C."/>
            <person name="Sorensen T."/>
            <person name="Nielsen M.R."/>
            <person name="Sondergaard T.E."/>
            <person name="Sorensen J.L."/>
            <person name="Fitzpatrick D.A."/>
            <person name="Frisvad J.C."/>
            <person name="Nielsen K.L."/>
        </authorList>
    </citation>
    <scope>NUCLEOTIDE SEQUENCE</scope>
    <source>
        <strain evidence="9">IBT 30728</strain>
    </source>
</reference>
<keyword evidence="4 7" id="KW-0472">Membrane</keyword>
<feature type="transmembrane region" description="Helical" evidence="7">
    <location>
        <begin position="137"/>
        <end position="158"/>
    </location>
</feature>
<dbReference type="Proteomes" id="UP001148312">
    <property type="component" value="Unassembled WGS sequence"/>
</dbReference>
<feature type="domain" description="Rhodopsin" evidence="8">
    <location>
        <begin position="77"/>
        <end position="323"/>
    </location>
</feature>
<evidence type="ECO:0000256" key="6">
    <source>
        <dbReference type="SAM" id="MobiDB-lite"/>
    </source>
</evidence>
<evidence type="ECO:0000256" key="3">
    <source>
        <dbReference type="ARBA" id="ARBA00022989"/>
    </source>
</evidence>
<feature type="transmembrane region" description="Helical" evidence="7">
    <location>
        <begin position="178"/>
        <end position="199"/>
    </location>
</feature>
<comment type="subcellular location">
    <subcellularLocation>
        <location evidence="1">Membrane</location>
        <topology evidence="1">Multi-pass membrane protein</topology>
    </subcellularLocation>
</comment>
<dbReference type="PANTHER" id="PTHR33048">
    <property type="entry name" value="PTH11-LIKE INTEGRAL MEMBRANE PROTEIN (AFU_ORTHOLOGUE AFUA_5G11245)"/>
    <property type="match status" value="1"/>
</dbReference>
<keyword evidence="3 7" id="KW-1133">Transmembrane helix</keyword>
<dbReference type="AlphaFoldDB" id="A0A9X0BYQ9"/>